<feature type="domain" description="Mur ligase central" evidence="15">
    <location>
        <begin position="114"/>
        <end position="301"/>
    </location>
</feature>
<dbReference type="GO" id="GO:0071555">
    <property type="term" value="P:cell wall organization"/>
    <property type="evidence" value="ECO:0007669"/>
    <property type="project" value="UniProtKB-KW"/>
</dbReference>
<feature type="short sequence motif" description="Meso-diaminopimelate recognition motif" evidence="11">
    <location>
        <begin position="403"/>
        <end position="406"/>
    </location>
</feature>
<evidence type="ECO:0000256" key="3">
    <source>
        <dbReference type="ARBA" id="ARBA00022598"/>
    </source>
</evidence>
<evidence type="ECO:0000256" key="11">
    <source>
        <dbReference type="HAMAP-Rule" id="MF_00208"/>
    </source>
</evidence>
<comment type="PTM">
    <text evidence="11">Carboxylation is probably crucial for Mg(2+) binding and, consequently, for the gamma-phosphate positioning of ATP.</text>
</comment>
<feature type="domain" description="Mur ligase C-terminal" evidence="14">
    <location>
        <begin position="324"/>
        <end position="458"/>
    </location>
</feature>
<keyword evidence="11" id="KW-0460">Magnesium</keyword>
<dbReference type="GO" id="GO:0051301">
    <property type="term" value="P:cell division"/>
    <property type="evidence" value="ECO:0007669"/>
    <property type="project" value="UniProtKB-KW"/>
</dbReference>
<dbReference type="OrthoDB" id="9800958at2"/>
<dbReference type="InterPro" id="IPR036615">
    <property type="entry name" value="Mur_ligase_C_dom_sf"/>
</dbReference>
<dbReference type="Pfam" id="PF02875">
    <property type="entry name" value="Mur_ligase_C"/>
    <property type="match status" value="1"/>
</dbReference>
<feature type="binding site" evidence="11">
    <location>
        <begin position="116"/>
        <end position="122"/>
    </location>
    <ligand>
        <name>ATP</name>
        <dbReference type="ChEBI" id="CHEBI:30616"/>
    </ligand>
</feature>
<dbReference type="GO" id="GO:0000287">
    <property type="term" value="F:magnesium ion binding"/>
    <property type="evidence" value="ECO:0007669"/>
    <property type="project" value="UniProtKB-UniRule"/>
</dbReference>
<protein>
    <recommendedName>
        <fullName evidence="11">UDP-N-acetylmuramoyl-L-alanyl-D-glutamate--2,6-diaminopimelate ligase</fullName>
        <ecNumber evidence="11">6.3.2.13</ecNumber>
    </recommendedName>
    <alternativeName>
        <fullName evidence="11">Meso-A2pm-adding enzyme</fullName>
    </alternativeName>
    <alternativeName>
        <fullName evidence="11">Meso-diaminopimelate-adding enzyme</fullName>
    </alternativeName>
    <alternativeName>
        <fullName evidence="11">UDP-MurNAc-L-Ala-D-Glu:meso-diaminopimelate ligase</fullName>
    </alternativeName>
    <alternativeName>
        <fullName evidence="11">UDP-MurNAc-tripeptide synthetase</fullName>
    </alternativeName>
    <alternativeName>
        <fullName evidence="11">UDP-N-acetylmuramyl-tripeptide synthetase</fullName>
    </alternativeName>
</protein>
<evidence type="ECO:0000313" key="17">
    <source>
        <dbReference type="Proteomes" id="UP000011863"/>
    </source>
</evidence>
<dbReference type="GO" id="GO:0005524">
    <property type="term" value="F:ATP binding"/>
    <property type="evidence" value="ECO:0007669"/>
    <property type="project" value="UniProtKB-UniRule"/>
</dbReference>
<evidence type="ECO:0000259" key="13">
    <source>
        <dbReference type="Pfam" id="PF01225"/>
    </source>
</evidence>
<feature type="modified residue" description="N6-carboxylysine" evidence="11">
    <location>
        <position position="216"/>
    </location>
</feature>
<dbReference type="KEGG" id="aym:YM304_19420"/>
<dbReference type="UniPathway" id="UPA00219"/>
<sequence length="496" mass="52057">MALNAAAVADAVRAVGVRCELIGDGSVEVIGATHDSRAVEHGSMFACLRGAAFDGHTFADSAVAAGASALLVDHELTGATGATQLVVDDTRIAVGPAAAAVYGHPSDALVTVGITGTNGKTTTAQLVATILDDVGHRTGVIGTLHGPRTTPEAADLQQTLAGFVTDGNTAAVMEVSSHALALHRVDGTTFDVVAFTNFGQDHLDLHETVEEYFRAKSMLFDRSFAPIAVVNVDDPHGRVLADVLTDRTGDDSMRVVEISVDEVTDVAVEAGRHSYRWRGHDVDVPIGGDFNVANSLAALTIAAELGIDLDAAVAGVARLSTVPGRFERVESAAADRRGISVVVDYAHTPDGLEQLLMSARRVVGPDHRVIVTFGCGGDRDRDKRPAMGDVSSRLADRTIVTSDNPRTEDPARIIDDVLSGVGEEYRSSTTSNPDRRAAIAEALDVAERGDIVLIAGKGHEATQDLGDVVIDFDDRRVAMALLDADAPLAEERTHTS</sequence>
<keyword evidence="5 11" id="KW-0547">Nucleotide-binding</keyword>
<keyword evidence="6 11" id="KW-0067">ATP-binding</keyword>
<dbReference type="Gene3D" id="3.90.190.20">
    <property type="entry name" value="Mur ligase, C-terminal domain"/>
    <property type="match status" value="1"/>
</dbReference>
<evidence type="ECO:0000259" key="14">
    <source>
        <dbReference type="Pfam" id="PF02875"/>
    </source>
</evidence>
<comment type="function">
    <text evidence="11">Catalyzes the addition of meso-diaminopimelic acid to the nucleotide precursor UDP-N-acetylmuramoyl-L-alanyl-D-glutamate (UMAG) in the biosynthesis of bacterial cell-wall peptidoglycan.</text>
</comment>
<dbReference type="PANTHER" id="PTHR23135">
    <property type="entry name" value="MUR LIGASE FAMILY MEMBER"/>
    <property type="match status" value="1"/>
</dbReference>
<feature type="binding site" evidence="11">
    <location>
        <position position="456"/>
    </location>
    <ligand>
        <name>meso-2,6-diaminopimelate</name>
        <dbReference type="ChEBI" id="CHEBI:57791"/>
    </ligand>
</feature>
<dbReference type="PROSITE" id="PS01011">
    <property type="entry name" value="FOLYLPOLYGLU_SYNT_1"/>
    <property type="match status" value="1"/>
</dbReference>
<dbReference type="SUPFAM" id="SSF53244">
    <property type="entry name" value="MurD-like peptide ligases, peptide-binding domain"/>
    <property type="match status" value="1"/>
</dbReference>
<evidence type="ECO:0000256" key="8">
    <source>
        <dbReference type="ARBA" id="ARBA00022984"/>
    </source>
</evidence>
<keyword evidence="4 11" id="KW-0132">Cell division</keyword>
<evidence type="ECO:0000259" key="15">
    <source>
        <dbReference type="Pfam" id="PF08245"/>
    </source>
</evidence>
<evidence type="ECO:0000256" key="1">
    <source>
        <dbReference type="ARBA" id="ARBA00005898"/>
    </source>
</evidence>
<dbReference type="RefSeq" id="WP_015441503.1">
    <property type="nucleotide sequence ID" value="NC_020520.1"/>
</dbReference>
<dbReference type="InterPro" id="IPR004101">
    <property type="entry name" value="Mur_ligase_C"/>
</dbReference>
<gene>
    <name evidence="11 16" type="primary">murE</name>
    <name evidence="16" type="ORF">YM304_19420</name>
</gene>
<evidence type="ECO:0000256" key="9">
    <source>
        <dbReference type="ARBA" id="ARBA00023306"/>
    </source>
</evidence>
<keyword evidence="2 11" id="KW-0963">Cytoplasm</keyword>
<dbReference type="PANTHER" id="PTHR23135:SF4">
    <property type="entry name" value="UDP-N-ACETYLMURAMOYL-L-ALANYL-D-GLUTAMATE--2,6-DIAMINOPIMELATE LIGASE MURE HOMOLOG, CHLOROPLASTIC"/>
    <property type="match status" value="1"/>
</dbReference>
<dbReference type="HAMAP" id="MF_00208">
    <property type="entry name" value="MurE"/>
    <property type="match status" value="1"/>
</dbReference>
<feature type="binding site" evidence="11">
    <location>
        <position position="176"/>
    </location>
    <ligand>
        <name>UDP-N-acetyl-alpha-D-muramoyl-L-alanyl-D-glutamate</name>
        <dbReference type="ChEBI" id="CHEBI:83900"/>
    </ligand>
</feature>
<evidence type="ECO:0000256" key="12">
    <source>
        <dbReference type="RuleBase" id="RU004135"/>
    </source>
</evidence>
<dbReference type="InterPro" id="IPR018109">
    <property type="entry name" value="Folylpolyglutamate_synth_CS"/>
</dbReference>
<dbReference type="EMBL" id="AP012057">
    <property type="protein sequence ID" value="BAN02256.1"/>
    <property type="molecule type" value="Genomic_DNA"/>
</dbReference>
<comment type="caution">
    <text evidence="11">Lacks conserved residue(s) required for the propagation of feature annotation.</text>
</comment>
<reference evidence="16 17" key="1">
    <citation type="journal article" date="2013" name="Int. J. Syst. Evol. Microbiol.">
        <title>Ilumatobacter nonamiense sp. nov. and Ilumatobacter coccineum sp. nov., isolated from seashore sand.</title>
        <authorList>
            <person name="Matsumoto A."/>
            <person name="Kasai H."/>
            <person name="Matsuo Y."/>
            <person name="Shizuri Y."/>
            <person name="Ichikawa N."/>
            <person name="Fujita N."/>
            <person name="Omura S."/>
            <person name="Takahashi Y."/>
        </authorList>
    </citation>
    <scope>NUCLEOTIDE SEQUENCE [LARGE SCALE GENOMIC DNA]</scope>
    <source>
        <strain evidence="17">NBRC 103263 / KCTC 29153 / YM16-304</strain>
    </source>
</reference>
<keyword evidence="7 11" id="KW-0133">Cell shape</keyword>
<evidence type="ECO:0000313" key="16">
    <source>
        <dbReference type="EMBL" id="BAN02256.1"/>
    </source>
</evidence>
<dbReference type="Pfam" id="PF08245">
    <property type="entry name" value="Mur_ligase_M"/>
    <property type="match status" value="1"/>
</dbReference>
<dbReference type="SUPFAM" id="SSF53623">
    <property type="entry name" value="MurD-like peptide ligases, catalytic domain"/>
    <property type="match status" value="1"/>
</dbReference>
<feature type="binding site" evidence="11">
    <location>
        <position position="184"/>
    </location>
    <ligand>
        <name>UDP-N-acetyl-alpha-D-muramoyl-L-alanyl-D-glutamate</name>
        <dbReference type="ChEBI" id="CHEBI:83900"/>
    </ligand>
</feature>
<dbReference type="InterPro" id="IPR036565">
    <property type="entry name" value="Mur-like_cat_sf"/>
</dbReference>
<dbReference type="Gene3D" id="3.40.1190.10">
    <property type="entry name" value="Mur-like, catalytic domain"/>
    <property type="match status" value="1"/>
</dbReference>
<keyword evidence="17" id="KW-1185">Reference proteome</keyword>
<dbReference type="InterPro" id="IPR000713">
    <property type="entry name" value="Mur_ligase_N"/>
</dbReference>
<comment type="similarity">
    <text evidence="1 11">Belongs to the MurCDEF family. MurE subfamily.</text>
</comment>
<dbReference type="InterPro" id="IPR035911">
    <property type="entry name" value="MurE/MurF_N"/>
</dbReference>
<dbReference type="EC" id="6.3.2.13" evidence="11"/>
<dbReference type="NCBIfam" id="TIGR01085">
    <property type="entry name" value="murE"/>
    <property type="match status" value="1"/>
</dbReference>
<proteinExistence type="inferred from homology"/>
<keyword evidence="10 11" id="KW-0961">Cell wall biogenesis/degradation</keyword>
<comment type="pathway">
    <text evidence="11 12">Cell wall biogenesis; peptidoglycan biosynthesis.</text>
</comment>
<dbReference type="GO" id="GO:0008765">
    <property type="term" value="F:UDP-N-acetylmuramoylalanyl-D-glutamate-2,6-diaminopimelate ligase activity"/>
    <property type="evidence" value="ECO:0007669"/>
    <property type="project" value="UniProtKB-UniRule"/>
</dbReference>
<feature type="binding site" evidence="11">
    <location>
        <position position="460"/>
    </location>
    <ligand>
        <name>meso-2,6-diaminopimelate</name>
        <dbReference type="ChEBI" id="CHEBI:57791"/>
    </ligand>
</feature>
<evidence type="ECO:0000256" key="4">
    <source>
        <dbReference type="ARBA" id="ARBA00022618"/>
    </source>
</evidence>
<dbReference type="InterPro" id="IPR005761">
    <property type="entry name" value="UDP-N-AcMur-Glu-dNH2Pim_ligase"/>
</dbReference>
<comment type="cofactor">
    <cofactor evidence="11">
        <name>Mg(2+)</name>
        <dbReference type="ChEBI" id="CHEBI:18420"/>
    </cofactor>
</comment>
<evidence type="ECO:0000256" key="10">
    <source>
        <dbReference type="ARBA" id="ARBA00023316"/>
    </source>
</evidence>
<name>A0A6C7EE57_ILUCY</name>
<accession>A0A6C7EE57</accession>
<dbReference type="GO" id="GO:0005737">
    <property type="term" value="C:cytoplasm"/>
    <property type="evidence" value="ECO:0007669"/>
    <property type="project" value="UniProtKB-SubCell"/>
</dbReference>
<dbReference type="GO" id="GO:0009252">
    <property type="term" value="P:peptidoglycan biosynthetic process"/>
    <property type="evidence" value="ECO:0007669"/>
    <property type="project" value="UniProtKB-UniRule"/>
</dbReference>
<organism evidence="16 17">
    <name type="scientific">Ilumatobacter coccineus (strain NBRC 103263 / KCTC 29153 / YM16-304)</name>
    <dbReference type="NCBI Taxonomy" id="1313172"/>
    <lineage>
        <taxon>Bacteria</taxon>
        <taxon>Bacillati</taxon>
        <taxon>Actinomycetota</taxon>
        <taxon>Acidimicrobiia</taxon>
        <taxon>Acidimicrobiales</taxon>
        <taxon>Ilumatobacteraceae</taxon>
        <taxon>Ilumatobacter</taxon>
    </lineage>
</organism>
<comment type="subcellular location">
    <subcellularLocation>
        <location evidence="11 12">Cytoplasm</location>
    </subcellularLocation>
</comment>
<dbReference type="Proteomes" id="UP000011863">
    <property type="component" value="Chromosome"/>
</dbReference>
<evidence type="ECO:0000256" key="7">
    <source>
        <dbReference type="ARBA" id="ARBA00022960"/>
    </source>
</evidence>
<dbReference type="GO" id="GO:0004326">
    <property type="term" value="F:tetrahydrofolylpolyglutamate synthase activity"/>
    <property type="evidence" value="ECO:0007669"/>
    <property type="project" value="InterPro"/>
</dbReference>
<evidence type="ECO:0000256" key="2">
    <source>
        <dbReference type="ARBA" id="ARBA00022490"/>
    </source>
</evidence>
<dbReference type="NCBIfam" id="NF001126">
    <property type="entry name" value="PRK00139.1-4"/>
    <property type="match status" value="1"/>
</dbReference>
<keyword evidence="8 11" id="KW-0573">Peptidoglycan synthesis</keyword>
<feature type="binding site" evidence="11">
    <location>
        <begin position="149"/>
        <end position="150"/>
    </location>
    <ligand>
        <name>UDP-N-acetyl-alpha-D-muramoyl-L-alanyl-D-glutamate</name>
        <dbReference type="ChEBI" id="CHEBI:83900"/>
    </ligand>
</feature>
<dbReference type="GO" id="GO:0008360">
    <property type="term" value="P:regulation of cell shape"/>
    <property type="evidence" value="ECO:0007669"/>
    <property type="project" value="UniProtKB-KW"/>
</dbReference>
<keyword evidence="9 11" id="KW-0131">Cell cycle</keyword>
<dbReference type="Gene3D" id="3.40.1390.10">
    <property type="entry name" value="MurE/MurF, N-terminal domain"/>
    <property type="match status" value="1"/>
</dbReference>
<feature type="binding site" evidence="11">
    <location>
        <begin position="403"/>
        <end position="406"/>
    </location>
    <ligand>
        <name>meso-2,6-diaminopimelate</name>
        <dbReference type="ChEBI" id="CHEBI:57791"/>
    </ligand>
</feature>
<evidence type="ECO:0000256" key="6">
    <source>
        <dbReference type="ARBA" id="ARBA00022840"/>
    </source>
</evidence>
<feature type="domain" description="Mur ligase N-terminal catalytic" evidence="13">
    <location>
        <begin position="33"/>
        <end position="76"/>
    </location>
</feature>
<keyword evidence="3 11" id="KW-0436">Ligase</keyword>
<dbReference type="InterPro" id="IPR013221">
    <property type="entry name" value="Mur_ligase_cen"/>
</dbReference>
<dbReference type="AlphaFoldDB" id="A0A6C7EE57"/>
<evidence type="ECO:0000256" key="5">
    <source>
        <dbReference type="ARBA" id="ARBA00022741"/>
    </source>
</evidence>
<feature type="binding site" evidence="11">
    <location>
        <position position="379"/>
    </location>
    <ligand>
        <name>meso-2,6-diaminopimelate</name>
        <dbReference type="ChEBI" id="CHEBI:57791"/>
    </ligand>
</feature>
<feature type="binding site" evidence="11">
    <location>
        <position position="36"/>
    </location>
    <ligand>
        <name>UDP-N-acetyl-alpha-D-muramoyl-L-alanyl-D-glutamate</name>
        <dbReference type="ChEBI" id="CHEBI:83900"/>
    </ligand>
</feature>
<comment type="catalytic activity">
    <reaction evidence="11">
        <text>UDP-N-acetyl-alpha-D-muramoyl-L-alanyl-D-glutamate + meso-2,6-diaminopimelate + ATP = UDP-N-acetyl-alpha-D-muramoyl-L-alanyl-gamma-D-glutamyl-meso-2,6-diaminopimelate + ADP + phosphate + H(+)</text>
        <dbReference type="Rhea" id="RHEA:23676"/>
        <dbReference type="ChEBI" id="CHEBI:15378"/>
        <dbReference type="ChEBI" id="CHEBI:30616"/>
        <dbReference type="ChEBI" id="CHEBI:43474"/>
        <dbReference type="ChEBI" id="CHEBI:57791"/>
        <dbReference type="ChEBI" id="CHEBI:83900"/>
        <dbReference type="ChEBI" id="CHEBI:83905"/>
        <dbReference type="ChEBI" id="CHEBI:456216"/>
        <dbReference type="EC" id="6.3.2.13"/>
    </reaction>
</comment>
<dbReference type="SUPFAM" id="SSF63418">
    <property type="entry name" value="MurE/MurF N-terminal domain"/>
    <property type="match status" value="1"/>
</dbReference>
<dbReference type="Pfam" id="PF01225">
    <property type="entry name" value="Mur_ligase"/>
    <property type="match status" value="1"/>
</dbReference>